<name>A0A8S4P5V1_OWEFU</name>
<evidence type="ECO:0000256" key="8">
    <source>
        <dbReference type="SAM" id="Phobius"/>
    </source>
</evidence>
<evidence type="ECO:0000256" key="2">
    <source>
        <dbReference type="ARBA" id="ARBA00006434"/>
    </source>
</evidence>
<feature type="transmembrane region" description="Helical" evidence="8">
    <location>
        <begin position="278"/>
        <end position="300"/>
    </location>
</feature>
<keyword evidence="6 8" id="KW-0472">Membrane</keyword>
<dbReference type="Pfam" id="PF00474">
    <property type="entry name" value="SSF"/>
    <property type="match status" value="1"/>
</dbReference>
<feature type="transmembrane region" description="Helical" evidence="8">
    <location>
        <begin position="489"/>
        <end position="511"/>
    </location>
</feature>
<evidence type="ECO:0000256" key="6">
    <source>
        <dbReference type="ARBA" id="ARBA00023136"/>
    </source>
</evidence>
<feature type="transmembrane region" description="Helical" evidence="8">
    <location>
        <begin position="358"/>
        <end position="385"/>
    </location>
</feature>
<feature type="transmembrane region" description="Helical" evidence="8">
    <location>
        <begin position="589"/>
        <end position="610"/>
    </location>
</feature>
<organism evidence="9 10">
    <name type="scientific">Owenia fusiformis</name>
    <name type="common">Polychaete worm</name>
    <dbReference type="NCBI Taxonomy" id="6347"/>
    <lineage>
        <taxon>Eukaryota</taxon>
        <taxon>Metazoa</taxon>
        <taxon>Spiralia</taxon>
        <taxon>Lophotrochozoa</taxon>
        <taxon>Annelida</taxon>
        <taxon>Polychaeta</taxon>
        <taxon>Sedentaria</taxon>
        <taxon>Canalipalpata</taxon>
        <taxon>Sabellida</taxon>
        <taxon>Oweniida</taxon>
        <taxon>Oweniidae</taxon>
        <taxon>Owenia</taxon>
    </lineage>
</organism>
<protein>
    <recommendedName>
        <fullName evidence="11">Urea-proton symporter DUR3</fullName>
    </recommendedName>
</protein>
<feature type="transmembrane region" description="Helical" evidence="8">
    <location>
        <begin position="114"/>
        <end position="134"/>
    </location>
</feature>
<dbReference type="PROSITE" id="PS50283">
    <property type="entry name" value="NA_SOLUT_SYMP_3"/>
    <property type="match status" value="1"/>
</dbReference>
<dbReference type="Proteomes" id="UP000749559">
    <property type="component" value="Unassembled WGS sequence"/>
</dbReference>
<dbReference type="Gene3D" id="1.20.1730.10">
    <property type="entry name" value="Sodium/glucose cotransporter"/>
    <property type="match status" value="1"/>
</dbReference>
<feature type="transmembrane region" description="Helical" evidence="8">
    <location>
        <begin position="312"/>
        <end position="338"/>
    </location>
</feature>
<evidence type="ECO:0000313" key="9">
    <source>
        <dbReference type="EMBL" id="CAH1789627.1"/>
    </source>
</evidence>
<dbReference type="InterPro" id="IPR031155">
    <property type="entry name" value="DUR"/>
</dbReference>
<evidence type="ECO:0000313" key="10">
    <source>
        <dbReference type="Proteomes" id="UP000749559"/>
    </source>
</evidence>
<evidence type="ECO:0000256" key="3">
    <source>
        <dbReference type="ARBA" id="ARBA00022448"/>
    </source>
</evidence>
<dbReference type="PANTHER" id="PTHR46154:SF4">
    <property type="entry name" value="UREA ACTIVE TRANSPORTER"/>
    <property type="match status" value="1"/>
</dbReference>
<feature type="transmembrane region" description="Helical" evidence="8">
    <location>
        <begin position="546"/>
        <end position="569"/>
    </location>
</feature>
<evidence type="ECO:0000256" key="5">
    <source>
        <dbReference type="ARBA" id="ARBA00022989"/>
    </source>
</evidence>
<feature type="transmembrane region" description="Helical" evidence="8">
    <location>
        <begin position="517"/>
        <end position="539"/>
    </location>
</feature>
<sequence>MEYKQDCKLNFSLDYYNVTTQSAVTSSSLNLKTWQVSLIVLLGFGGFAMLLSVGHYFIRKYIYRDQDRVDTAFDAGGNVTLSLTAASAASQLFWPADLLQSATVTTKYGVAGAFWYAVGVVVNIVLFPLLSVHFKSRAPGAKTFLQVIQARFGKNAHIVSIVFALATNCVVLTCLILAGTATMTAIADDMSPEYAVILMAFLFGSYTLVGGLGATFYVSYFNCVLIYLMLLIVTLNVYYIHHDDSIGSLERLYDKISCVFGPEGNEGNSVVTFRSSGAIIFGIISIFLASAVVFCDQASWQMRIAAKPMQGVIGFFIGGLIWFAIPIPLTTTTGLIYLSESIEQGAPLLTDTQVDEGLVSPLILHKLFGVFGEVMILAMVCMALMSTGSGEIMAISSIIVYDIYQVYFNPYRSFQVAPNQCILCLCTYKTGSEDHGNKTEFCSCEGVKSCEACCNDDTTRSLQKSAVLPDYTCKVHGEYKKYQDILRNLKAWCIVWVTVAIVPMGLVINNSGINLNWAFQSGAVSTISCFPTVVLSVMWSKTTGAAVIAGNLLGLLVGYSSMVGLASTYPGGLENMESFVRNTAQETSVLVGCCFSFGISLFTCIGVSIVTNCKANSDNDCIREWDKTLAIDNPLYPWVEQYENNLTAMNIEYHHRPSFRQMEQLFKGARNAAYIGGTCFILIFLIVLPGILMIMPYLEFHQFQGWITFSHVFMFIMALFVFIVPPAQEIINIRKEYRDYIEPREQEIGDSAIQNELL</sequence>
<keyword evidence="10" id="KW-1185">Reference proteome</keyword>
<dbReference type="OrthoDB" id="6132759at2759"/>
<dbReference type="AlphaFoldDB" id="A0A8S4P5V1"/>
<keyword evidence="5 8" id="KW-1133">Transmembrane helix</keyword>
<evidence type="ECO:0000256" key="4">
    <source>
        <dbReference type="ARBA" id="ARBA00022692"/>
    </source>
</evidence>
<proteinExistence type="inferred from homology"/>
<dbReference type="InterPro" id="IPR038377">
    <property type="entry name" value="Na/Glc_symporter_sf"/>
</dbReference>
<keyword evidence="4 8" id="KW-0812">Transmembrane</keyword>
<comment type="similarity">
    <text evidence="2 7">Belongs to the sodium:solute symporter (SSF) (TC 2.A.21) family.</text>
</comment>
<evidence type="ECO:0008006" key="11">
    <source>
        <dbReference type="Google" id="ProtNLM"/>
    </source>
</evidence>
<dbReference type="GO" id="GO:0015204">
    <property type="term" value="F:urea transmembrane transporter activity"/>
    <property type="evidence" value="ECO:0007669"/>
    <property type="project" value="InterPro"/>
</dbReference>
<evidence type="ECO:0000256" key="7">
    <source>
        <dbReference type="RuleBase" id="RU362091"/>
    </source>
</evidence>
<gene>
    <name evidence="9" type="ORF">OFUS_LOCUS14953</name>
</gene>
<evidence type="ECO:0000256" key="1">
    <source>
        <dbReference type="ARBA" id="ARBA00004141"/>
    </source>
</evidence>
<dbReference type="PANTHER" id="PTHR46154">
    <property type="match status" value="1"/>
</dbReference>
<comment type="subcellular location">
    <subcellularLocation>
        <location evidence="1">Membrane</location>
        <topology evidence="1">Multi-pass membrane protein</topology>
    </subcellularLocation>
</comment>
<dbReference type="GO" id="GO:0005886">
    <property type="term" value="C:plasma membrane"/>
    <property type="evidence" value="ECO:0007669"/>
    <property type="project" value="TreeGrafter"/>
</dbReference>
<feature type="transmembrane region" description="Helical" evidence="8">
    <location>
        <begin position="194"/>
        <end position="217"/>
    </location>
</feature>
<feature type="transmembrane region" description="Helical" evidence="8">
    <location>
        <begin position="34"/>
        <end position="54"/>
    </location>
</feature>
<feature type="transmembrane region" description="Helical" evidence="8">
    <location>
        <begin position="703"/>
        <end position="724"/>
    </location>
</feature>
<accession>A0A8S4P5V1</accession>
<comment type="caution">
    <text evidence="9">The sequence shown here is derived from an EMBL/GenBank/DDBJ whole genome shotgun (WGS) entry which is preliminary data.</text>
</comment>
<reference evidence="9" key="1">
    <citation type="submission" date="2022-03" db="EMBL/GenBank/DDBJ databases">
        <authorList>
            <person name="Martin C."/>
        </authorList>
    </citation>
    <scope>NUCLEOTIDE SEQUENCE</scope>
</reference>
<feature type="transmembrane region" description="Helical" evidence="8">
    <location>
        <begin position="672"/>
        <end position="697"/>
    </location>
</feature>
<dbReference type="InterPro" id="IPR001734">
    <property type="entry name" value="Na/solute_symporter"/>
</dbReference>
<dbReference type="EMBL" id="CAIIXF020000007">
    <property type="protein sequence ID" value="CAH1789627.1"/>
    <property type="molecule type" value="Genomic_DNA"/>
</dbReference>
<feature type="transmembrane region" description="Helical" evidence="8">
    <location>
        <begin position="155"/>
        <end position="182"/>
    </location>
</feature>
<feature type="transmembrane region" description="Helical" evidence="8">
    <location>
        <begin position="224"/>
        <end position="241"/>
    </location>
</feature>
<keyword evidence="3" id="KW-0813">Transport</keyword>